<evidence type="ECO:0000313" key="6">
    <source>
        <dbReference type="Proteomes" id="UP000027135"/>
    </source>
</evidence>
<sequence length="157" mass="18016">EKELLEAAGQHPSLRLTFVLRLTENIEVILETVLWQHRLYIQFPSSFLSEGSKQGFLAMLEYAEEVLKCTDVIVCFKKDCNDRDVCTQRMFSYSKSEEVKLQQIILPPPPAIPLLLQYLPLIVRTFMYMGFTTLPPGHQLIPGNTDTGIMYMLCSIE</sequence>
<keyword evidence="4" id="KW-0688">Ribosomal frameshifting</keyword>
<dbReference type="GO" id="GO:0005634">
    <property type="term" value="C:nucleus"/>
    <property type="evidence" value="ECO:0007669"/>
    <property type="project" value="TreeGrafter"/>
</dbReference>
<evidence type="ECO:0000256" key="3">
    <source>
        <dbReference type="ARBA" id="ARBA00017712"/>
    </source>
</evidence>
<dbReference type="InterPro" id="IPR038581">
    <property type="entry name" value="ODC_AZ_sf"/>
</dbReference>
<dbReference type="GO" id="GO:0008073">
    <property type="term" value="F:ornithine decarboxylase inhibitor activity"/>
    <property type="evidence" value="ECO:0007669"/>
    <property type="project" value="InterPro"/>
</dbReference>
<dbReference type="EMBL" id="KK852727">
    <property type="protein sequence ID" value="KDR17620.1"/>
    <property type="molecule type" value="Genomic_DNA"/>
</dbReference>
<proteinExistence type="inferred from homology"/>
<dbReference type="SUPFAM" id="SSF55729">
    <property type="entry name" value="Acyl-CoA N-acyltransferases (Nat)"/>
    <property type="match status" value="1"/>
</dbReference>
<dbReference type="InterPro" id="IPR002993">
    <property type="entry name" value="ODC_AZ"/>
</dbReference>
<keyword evidence="6" id="KW-1185">Reference proteome</keyword>
<dbReference type="PANTHER" id="PTHR10279:SF10">
    <property type="entry name" value="ORNITHINE DECARBOXYLASE ANTIZYME"/>
    <property type="match status" value="1"/>
</dbReference>
<feature type="non-terminal residue" evidence="5">
    <location>
        <position position="1"/>
    </location>
</feature>
<dbReference type="eggNOG" id="KOG4387">
    <property type="taxonomic scope" value="Eukaryota"/>
</dbReference>
<dbReference type="Gene3D" id="3.40.630.60">
    <property type="match status" value="2"/>
</dbReference>
<dbReference type="GO" id="GO:0045732">
    <property type="term" value="P:positive regulation of protein catabolic process"/>
    <property type="evidence" value="ECO:0007669"/>
    <property type="project" value="TreeGrafter"/>
</dbReference>
<dbReference type="GO" id="GO:0005737">
    <property type="term" value="C:cytoplasm"/>
    <property type="evidence" value="ECO:0007669"/>
    <property type="project" value="TreeGrafter"/>
</dbReference>
<dbReference type="STRING" id="136037.A0A067R3L7"/>
<gene>
    <name evidence="5" type="ORF">L798_07883</name>
</gene>
<comment type="similarity">
    <text evidence="1">Belongs to the ODC antizyme family.</text>
</comment>
<evidence type="ECO:0000256" key="1">
    <source>
        <dbReference type="ARBA" id="ARBA00008796"/>
    </source>
</evidence>
<dbReference type="GO" id="GO:0075523">
    <property type="term" value="P:viral translational frameshifting"/>
    <property type="evidence" value="ECO:0007669"/>
    <property type="project" value="UniProtKB-KW"/>
</dbReference>
<dbReference type="InterPro" id="IPR016181">
    <property type="entry name" value="Acyl_CoA_acyltransferase"/>
</dbReference>
<evidence type="ECO:0000256" key="4">
    <source>
        <dbReference type="ARBA" id="ARBA00022758"/>
    </source>
</evidence>
<protein>
    <recommendedName>
        <fullName evidence="3">Ornithine decarboxylase antizyme</fullName>
    </recommendedName>
</protein>
<dbReference type="Pfam" id="PF02100">
    <property type="entry name" value="ODC_AZ"/>
    <property type="match status" value="1"/>
</dbReference>
<reference evidence="5 6" key="1">
    <citation type="journal article" date="2014" name="Nat. Commun.">
        <title>Molecular traces of alternative social organization in a termite genome.</title>
        <authorList>
            <person name="Terrapon N."/>
            <person name="Li C."/>
            <person name="Robertson H.M."/>
            <person name="Ji L."/>
            <person name="Meng X."/>
            <person name="Booth W."/>
            <person name="Chen Z."/>
            <person name="Childers C.P."/>
            <person name="Glastad K.M."/>
            <person name="Gokhale K."/>
            <person name="Gowin J."/>
            <person name="Gronenberg W."/>
            <person name="Hermansen R.A."/>
            <person name="Hu H."/>
            <person name="Hunt B.G."/>
            <person name="Huylmans A.K."/>
            <person name="Khalil S.M."/>
            <person name="Mitchell R.D."/>
            <person name="Munoz-Torres M.C."/>
            <person name="Mustard J.A."/>
            <person name="Pan H."/>
            <person name="Reese J.T."/>
            <person name="Scharf M.E."/>
            <person name="Sun F."/>
            <person name="Vogel H."/>
            <person name="Xiao J."/>
            <person name="Yang W."/>
            <person name="Yang Z."/>
            <person name="Yang Z."/>
            <person name="Zhou J."/>
            <person name="Zhu J."/>
            <person name="Brent C.S."/>
            <person name="Elsik C.G."/>
            <person name="Goodisman M.A."/>
            <person name="Liberles D.A."/>
            <person name="Roe R.M."/>
            <person name="Vargo E.L."/>
            <person name="Vilcinskas A."/>
            <person name="Wang J."/>
            <person name="Bornberg-Bauer E."/>
            <person name="Korb J."/>
            <person name="Zhang G."/>
            <person name="Liebig J."/>
        </authorList>
    </citation>
    <scope>NUCLEOTIDE SEQUENCE [LARGE SCALE GENOMIC DNA]</scope>
    <source>
        <tissue evidence="5">Whole organism</tissue>
    </source>
</reference>
<dbReference type="Proteomes" id="UP000027135">
    <property type="component" value="Unassembled WGS sequence"/>
</dbReference>
<name>A0A067R3L7_ZOONE</name>
<evidence type="ECO:0000313" key="5">
    <source>
        <dbReference type="EMBL" id="KDR17620.1"/>
    </source>
</evidence>
<dbReference type="InParanoid" id="A0A067R3L7"/>
<comment type="subunit">
    <text evidence="2">Interacts with ODC1 and thereby sterically blocks ODC homodimerization.</text>
</comment>
<organism evidence="5 6">
    <name type="scientific">Zootermopsis nevadensis</name>
    <name type="common">Dampwood termite</name>
    <dbReference type="NCBI Taxonomy" id="136037"/>
    <lineage>
        <taxon>Eukaryota</taxon>
        <taxon>Metazoa</taxon>
        <taxon>Ecdysozoa</taxon>
        <taxon>Arthropoda</taxon>
        <taxon>Hexapoda</taxon>
        <taxon>Insecta</taxon>
        <taxon>Pterygota</taxon>
        <taxon>Neoptera</taxon>
        <taxon>Polyneoptera</taxon>
        <taxon>Dictyoptera</taxon>
        <taxon>Blattodea</taxon>
        <taxon>Blattoidea</taxon>
        <taxon>Termitoidae</taxon>
        <taxon>Termopsidae</taxon>
        <taxon>Zootermopsis</taxon>
    </lineage>
</organism>
<evidence type="ECO:0000256" key="2">
    <source>
        <dbReference type="ARBA" id="ARBA00011836"/>
    </source>
</evidence>
<dbReference type="PANTHER" id="PTHR10279">
    <property type="entry name" value="ORNITHINE DECARBOXYLASE ANTIZYME"/>
    <property type="match status" value="1"/>
</dbReference>
<dbReference type="AlphaFoldDB" id="A0A067R3L7"/>
<accession>A0A067R3L7</accession>